<dbReference type="AlphaFoldDB" id="A0A833WD82"/>
<accession>A0A833WD82</accession>
<keyword evidence="1" id="KW-0862">Zinc</keyword>
<dbReference type="Proteomes" id="UP000602510">
    <property type="component" value="Unassembled WGS sequence"/>
</dbReference>
<gene>
    <name evidence="5" type="ORF">GN244_ATG09770</name>
    <name evidence="7" type="ORF">GN958_ATG04779</name>
    <name evidence="6" type="ORF">GN958_ATG18710</name>
</gene>
<protein>
    <submittedName>
        <fullName evidence="5">Iguana/Dzip1-like DAZ-interacting protein N-terminal</fullName>
    </submittedName>
</protein>
<dbReference type="EMBL" id="JAACNO010002617">
    <property type="protein sequence ID" value="KAF4132110.1"/>
    <property type="molecule type" value="Genomic_DNA"/>
</dbReference>
<evidence type="ECO:0000259" key="4">
    <source>
        <dbReference type="PROSITE" id="PS50157"/>
    </source>
</evidence>
<dbReference type="InterPro" id="IPR013087">
    <property type="entry name" value="Znf_C2H2_type"/>
</dbReference>
<feature type="coiled-coil region" evidence="2">
    <location>
        <begin position="246"/>
        <end position="276"/>
    </location>
</feature>
<name>A0A833WD82_PHYIN</name>
<keyword evidence="1" id="KW-0479">Metal-binding</keyword>
<reference evidence="5" key="1">
    <citation type="submission" date="2020-04" db="EMBL/GenBank/DDBJ databases">
        <title>Hybrid Assembly of Korean Phytophthora infestans isolates.</title>
        <authorList>
            <person name="Prokchorchik M."/>
            <person name="Lee Y."/>
            <person name="Seo J."/>
            <person name="Cho J.-H."/>
            <person name="Park Y.-E."/>
            <person name="Jang D.-C."/>
            <person name="Im J.-S."/>
            <person name="Choi J.-G."/>
            <person name="Park H.-J."/>
            <person name="Lee G.-B."/>
            <person name="Lee Y.-G."/>
            <person name="Hong S.-Y."/>
            <person name="Cho K."/>
            <person name="Sohn K.H."/>
        </authorList>
    </citation>
    <scope>NUCLEOTIDE SEQUENCE</scope>
    <source>
        <strain evidence="5">KR_1_A1</strain>
        <strain evidence="6">KR_2_A2</strain>
    </source>
</reference>
<dbReference type="GO" id="GO:0008270">
    <property type="term" value="F:zinc ion binding"/>
    <property type="evidence" value="ECO:0007669"/>
    <property type="project" value="UniProtKB-KW"/>
</dbReference>
<evidence type="ECO:0000256" key="2">
    <source>
        <dbReference type="SAM" id="Coils"/>
    </source>
</evidence>
<dbReference type="EMBL" id="WSZM01000219">
    <property type="protein sequence ID" value="KAF4037998.1"/>
    <property type="molecule type" value="Genomic_DNA"/>
</dbReference>
<feature type="region of interest" description="Disordered" evidence="3">
    <location>
        <begin position="829"/>
        <end position="857"/>
    </location>
</feature>
<dbReference type="InterPro" id="IPR032714">
    <property type="entry name" value="DZIP1_N"/>
</dbReference>
<evidence type="ECO:0000313" key="5">
    <source>
        <dbReference type="EMBL" id="KAF4037998.1"/>
    </source>
</evidence>
<feature type="compositionally biased region" description="Basic and acidic residues" evidence="3">
    <location>
        <begin position="829"/>
        <end position="838"/>
    </location>
</feature>
<feature type="compositionally biased region" description="Polar residues" evidence="3">
    <location>
        <begin position="798"/>
        <end position="808"/>
    </location>
</feature>
<feature type="coiled-coil region" evidence="2">
    <location>
        <begin position="77"/>
        <end position="104"/>
    </location>
</feature>
<dbReference type="EMBL" id="JAACNO010000651">
    <property type="protein sequence ID" value="KAF4146029.1"/>
    <property type="molecule type" value="Genomic_DNA"/>
</dbReference>
<feature type="region of interest" description="Disordered" evidence="3">
    <location>
        <begin position="875"/>
        <end position="960"/>
    </location>
</feature>
<keyword evidence="8" id="KW-1185">Reference proteome</keyword>
<feature type="compositionally biased region" description="Basic and acidic residues" evidence="3">
    <location>
        <begin position="913"/>
        <end position="922"/>
    </location>
</feature>
<feature type="coiled-coil region" evidence="2">
    <location>
        <begin position="305"/>
        <end position="339"/>
    </location>
</feature>
<feature type="region of interest" description="Disordered" evidence="3">
    <location>
        <begin position="417"/>
        <end position="436"/>
    </location>
</feature>
<feature type="region of interest" description="Disordered" evidence="3">
    <location>
        <begin position="790"/>
        <end position="812"/>
    </location>
</feature>
<dbReference type="Pfam" id="PF13815">
    <property type="entry name" value="Dzip-like_N"/>
    <property type="match status" value="1"/>
</dbReference>
<evidence type="ECO:0000256" key="1">
    <source>
        <dbReference type="PROSITE-ProRule" id="PRU00042"/>
    </source>
</evidence>
<evidence type="ECO:0000256" key="3">
    <source>
        <dbReference type="SAM" id="MobiDB-lite"/>
    </source>
</evidence>
<keyword evidence="1" id="KW-0863">Zinc-finger</keyword>
<keyword evidence="2" id="KW-0175">Coiled coil</keyword>
<feature type="compositionally biased region" description="Polar residues" evidence="3">
    <location>
        <begin position="934"/>
        <end position="960"/>
    </location>
</feature>
<evidence type="ECO:0000313" key="6">
    <source>
        <dbReference type="EMBL" id="KAF4132110.1"/>
    </source>
</evidence>
<feature type="region of interest" description="Disordered" evidence="3">
    <location>
        <begin position="224"/>
        <end position="243"/>
    </location>
</feature>
<feature type="domain" description="C2H2-type" evidence="4">
    <location>
        <begin position="185"/>
        <end position="213"/>
    </location>
</feature>
<feature type="compositionally biased region" description="Polar residues" evidence="3">
    <location>
        <begin position="421"/>
        <end position="436"/>
    </location>
</feature>
<sequence>MRRFCWRERSEKLNWRLLGALDVSDVVRRGDPAVLEPYALHITFARLPNTLKDPTTRDAWFLVRVLQLAMEYLLYMRARDGDVLESLSQELRQVEQERDELVVSTQKWKSKARVGDKQVEKLHQVLQNIAKLLQIHGASPSAVATIETLLTELISERRAKQKRRALMENNDEDLENASPAVQEARVCGFCGKMFSSTVYLEKHLVRRHRNERIEVETPVKHKASPRFDVEEKEKTVKNDDTYPSPEAAMQKMVQQMEKALHEHEEKLRLLAQEETQKAKQMYENLHAETKVAEEKRLSRLQTEQLQESQRQLHEVCLQKQKAEDELADLQQQTEFLTAKKQMMGASTKAVMLTNLPRSNDDTLLAAEMEIRELQQTLEAVNAELAVAREELAQVQALHLSALRKKKELADKLALTREPSPVVQQDNSSQTEQPGTVNEIVQTDEPSSHLSVENVELTESSAPVGVDMGTDPLVVSYEEVGSQTLELLHESKLFVDAEAQVSIMEDLALDHEPVSSSAVPELISDESPSPDGSVADEKVELLESATQNADDRVPDDIQQSNIQALLETIDERAQSAALYAASSNAPVLRNYSSISRHKYVRSRFQHDEDAVKERVASCLEQLEQFSRRFGAPPKSIRLSEDNLPIIQQALHGHLEGLPTDVLSKMVECEQVVNVMIEKEWVPMEKTRQKALERFKAENQVKSEINQGLVRQAMATFGALMKAKQVSGTGSSELVASDDAAKHEELSIERQGVEDAAQNLNTDVKTDSGMIQTRRNSANYQLNMAVSAGGFEEGKITPPGGNSVSPSDVGNTLDVENLRHDNDLLNALEETGTRVDDSNDSRGVQLSRSSSSPSPVESQVAVVNAFTPELTEISGIELETSTDHITSSDTESRWGARSYGGEESTSSLRLQRAVSPRELDEKNRPAQWQYEEQKVQEVSSQRSSSHLGQADASSLTQSQSSDARVDHFASTVVPLSADSLQSQRWSDFGAVAIDPASRSDHVHSMAMSSNMSFDTSIVTLDESESAEVSTRLAELIDAAAKENDDAVHFLSHEPTTRDVRNDSVVSFDDSDIEEVVLT</sequence>
<dbReference type="Proteomes" id="UP000704712">
    <property type="component" value="Unassembled WGS sequence"/>
</dbReference>
<evidence type="ECO:0000313" key="7">
    <source>
        <dbReference type="EMBL" id="KAF4146029.1"/>
    </source>
</evidence>
<feature type="coiled-coil region" evidence="2">
    <location>
        <begin position="363"/>
        <end position="397"/>
    </location>
</feature>
<comment type="caution">
    <text evidence="5">The sequence shown here is derived from an EMBL/GenBank/DDBJ whole genome shotgun (WGS) entry which is preliminary data.</text>
</comment>
<feature type="compositionally biased region" description="Low complexity" evidence="3">
    <location>
        <begin position="839"/>
        <end position="857"/>
    </location>
</feature>
<proteinExistence type="predicted"/>
<dbReference type="PROSITE" id="PS00028">
    <property type="entry name" value="ZINC_FINGER_C2H2_1"/>
    <property type="match status" value="1"/>
</dbReference>
<organism evidence="5 8">
    <name type="scientific">Phytophthora infestans</name>
    <name type="common">Potato late blight agent</name>
    <name type="synonym">Botrytis infestans</name>
    <dbReference type="NCBI Taxonomy" id="4787"/>
    <lineage>
        <taxon>Eukaryota</taxon>
        <taxon>Sar</taxon>
        <taxon>Stramenopiles</taxon>
        <taxon>Oomycota</taxon>
        <taxon>Peronosporomycetes</taxon>
        <taxon>Peronosporales</taxon>
        <taxon>Peronosporaceae</taxon>
        <taxon>Phytophthora</taxon>
    </lineage>
</organism>
<feature type="compositionally biased region" description="Basic and acidic residues" evidence="3">
    <location>
        <begin position="224"/>
        <end position="240"/>
    </location>
</feature>
<evidence type="ECO:0000313" key="8">
    <source>
        <dbReference type="Proteomes" id="UP000602510"/>
    </source>
</evidence>
<dbReference type="PROSITE" id="PS50157">
    <property type="entry name" value="ZINC_FINGER_C2H2_2"/>
    <property type="match status" value="1"/>
</dbReference>